<dbReference type="EMBL" id="JAOQAV010000124">
    <property type="protein sequence ID" value="KAJ4177155.1"/>
    <property type="molecule type" value="Genomic_DNA"/>
</dbReference>
<protein>
    <submittedName>
        <fullName evidence="1">Uncharacterized protein</fullName>
    </submittedName>
</protein>
<gene>
    <name evidence="1" type="ORF">NW755_014012</name>
</gene>
<evidence type="ECO:0000313" key="1">
    <source>
        <dbReference type="EMBL" id="KAJ4177155.1"/>
    </source>
</evidence>
<accession>A0A9W8QUY3</accession>
<dbReference type="AlphaFoldDB" id="A0A9W8QUY3"/>
<dbReference type="Proteomes" id="UP001152087">
    <property type="component" value="Unassembled WGS sequence"/>
</dbReference>
<sequence>MLDNLAKGVSHIQENWESYTALCSYAFLASRLLSQVPSELSHAFLGLLEKCRKVSYRWLMTVLGRVQETTNETQRREFLETALNIALICADSFNVYDGFLPMILADSEQASMLVECSIIIYDNASLKSETESTLPDILFDRWKHTMHRARAILVEQNLLANSCLNLAIKRRWSAFQPAASWALAAKTCYWFETTSRGHLQVHLNILTGELLVNGLPLSGLPKQYERHDDYERLFGSLILNVMPSNLPGMRFCTTQRFQGHTVHFGMQDQDLLVRLEANGSYLDLIPSQTFREMLPHSFVDDYAHWYHNKTGIIQLRSLKDPWTADPDDWCLARQDGTWKLSQGGRTFLFAPSSSMARRIAGILSPLEAPLGLHMLYDAQESALEVRVPGLRLDFLLRAGESTIRSRQFRDMHIDLDQSVGTLVGFKSKLVLRSDQYPSTRMLLIPEGDIQFQRFSDHVAVNAAYGTADRVQAYRIDDLLGRLVADTKLESKLYLAYIHALTSSCLPDPLLKRTGTEETLHILGSASVRAPCALSRTAHDRLNLIAALAPKRAFYPAFEKVMQRVDWSSKLNFLAQDDRLYTATKEILGRSDETGFLYPHHNTEQSELIHTTMSLVERAILRNSRQCVSGFEAEAFTVQHDVAYQPRERDDSDRAERATEMAFRAYNKLLTLSEPVAAGFAHHLYTLLSHESTTSDRTVPPREDMLYDSKWLKNPKTFLSSYWCRLHHAFQGNQIWLNRFELMVWIATVAYSAESDNKVTQALLLLALSASLSAIPLPSDGRYNLSLGCKMEATELEAIARQAALRYELTPAARLGPHLGESSRQTMSRRHRECQSETMKAVELFKGGLARQWPCDCPRTPSDGYVTAYINVSKAMGSVV</sequence>
<keyword evidence="2" id="KW-1185">Reference proteome</keyword>
<name>A0A9W8QUY3_9HYPO</name>
<comment type="caution">
    <text evidence="1">The sequence shown here is derived from an EMBL/GenBank/DDBJ whole genome shotgun (WGS) entry which is preliminary data.</text>
</comment>
<reference evidence="1" key="1">
    <citation type="submission" date="2022-09" db="EMBL/GenBank/DDBJ databases">
        <title>Fusarium specimens isolated from Avocado Roots.</title>
        <authorList>
            <person name="Stajich J."/>
            <person name="Roper C."/>
            <person name="Heimlech-Rivalta G."/>
        </authorList>
    </citation>
    <scope>NUCLEOTIDE SEQUENCE</scope>
    <source>
        <strain evidence="1">A02</strain>
    </source>
</reference>
<proteinExistence type="predicted"/>
<organism evidence="1 2">
    <name type="scientific">Fusarium falciforme</name>
    <dbReference type="NCBI Taxonomy" id="195108"/>
    <lineage>
        <taxon>Eukaryota</taxon>
        <taxon>Fungi</taxon>
        <taxon>Dikarya</taxon>
        <taxon>Ascomycota</taxon>
        <taxon>Pezizomycotina</taxon>
        <taxon>Sordariomycetes</taxon>
        <taxon>Hypocreomycetidae</taxon>
        <taxon>Hypocreales</taxon>
        <taxon>Nectriaceae</taxon>
        <taxon>Fusarium</taxon>
        <taxon>Fusarium solani species complex</taxon>
    </lineage>
</organism>
<evidence type="ECO:0000313" key="2">
    <source>
        <dbReference type="Proteomes" id="UP001152087"/>
    </source>
</evidence>